<evidence type="ECO:0000259" key="5">
    <source>
        <dbReference type="PROSITE" id="PS52004"/>
    </source>
</evidence>
<dbReference type="SUPFAM" id="SSF47336">
    <property type="entry name" value="ACP-like"/>
    <property type="match status" value="1"/>
</dbReference>
<feature type="domain" description="Ketosynthase family 3 (KS3)" evidence="5">
    <location>
        <begin position="33"/>
        <end position="428"/>
    </location>
</feature>
<dbReference type="InterPro" id="IPR014031">
    <property type="entry name" value="Ketoacyl_synth_C"/>
</dbReference>
<protein>
    <recommendedName>
        <fullName evidence="8">Type I polyketide synthase</fullName>
    </recommendedName>
</protein>
<sequence length="991" mass="102727">MAVYGLDDSDLDEFLESESSASENGSPALLLALQPKAAEPLQPLLTTVSLRGPDASHIGEAAQDACKIVPANRWGADTGWEGERTQAPKRFGSFIGDAELFDADLFGSPQQEASAMDAQQRLLLEGCWEALSHSSTAAGLTGDAAKGVAVTVGISYTEYYLNYRHQGLTAYTATSGTLSVVCGRLSFTLGLKGPSISIDTACSSSLVGAHIACTSFLSETCQRALVCGVNLTMRAETTAVLAKAGMLAQDGRCKTLDSSADGYMRGEACVVHLLETQMPDAGSPGKDSHALVIRGTSVNQDGRSSSLTAPNGPSQQAVIRSALGVSSISPGSISTLEMHGTGTSLGDPIEMGAAFAVLQDLAVEGHAARSLGVSNVILSGPAMLPNLSENGTSSLGPSSIRAQQSPARAVLDCTVDCIAGSAEVGTGNSMRPEAPGSWDSHAGSSPVMHGYLQSIHQPQHFTRHSSSGPGQSGMPIPRVEPQELLEIVSNVLGKEAAADEPLMEAGLDSIGAVELKNAVSAKFGVELPATVTFDYPSIAALATYLATRMAPMQESMYGAEDLCTPVPLERWDLQALSAEDDVLRSGMLRAAYFLGRVDLFDDGAFRQSKSEAVAMDPQTRVLLEQSFAALQDMKGGLAGTSPASTGVYVGCVWQEYALFLEHQNVKPTVSILTGSGFNFMIGRVSYTLGLQGPCIGMDTACSSSLVAAHLASTGLVNGESSSALAAGINLMLVPDTSINLARLGALSPDGHSKTFEASANGYARGEGCIVYGFARTRDAMQPGRQAEAVLLGSAYNQAGRSSGLTAPNGPAQTALVRTALRAAALRPQDLAFVSMHGTGTPLGDPIEVGALGQALAGTPKHFSRATLGSVKACYGHSEGSAGAHGALLALCLLQQQAAAPTMHLRNLNPYVEAAFADTKRACNASTTPPREVAPVLEEGLMAGVSSFGMSGVNAHGIFAKVPAGQQEAQAVRPVSERSMVLCCLERQQNAA</sequence>
<dbReference type="Pfam" id="PF00550">
    <property type="entry name" value="PP-binding"/>
    <property type="match status" value="1"/>
</dbReference>
<dbReference type="EMBL" id="JALJOV010000396">
    <property type="protein sequence ID" value="KAK9864074.1"/>
    <property type="molecule type" value="Genomic_DNA"/>
</dbReference>
<proteinExistence type="predicted"/>
<feature type="domain" description="Ketosynthase family 3 (KS3)" evidence="5">
    <location>
        <begin position="527"/>
        <end position="960"/>
    </location>
</feature>
<dbReference type="InterPro" id="IPR020806">
    <property type="entry name" value="PKS_PP-bd"/>
</dbReference>
<evidence type="ECO:0000256" key="3">
    <source>
        <dbReference type="ARBA" id="ARBA00022679"/>
    </source>
</evidence>
<evidence type="ECO:0000313" key="7">
    <source>
        <dbReference type="Proteomes" id="UP001485043"/>
    </source>
</evidence>
<keyword evidence="2" id="KW-0597">Phosphoprotein</keyword>
<dbReference type="Pfam" id="PF00109">
    <property type="entry name" value="ketoacyl-synt"/>
    <property type="match status" value="2"/>
</dbReference>
<dbReference type="Proteomes" id="UP001485043">
    <property type="component" value="Unassembled WGS sequence"/>
</dbReference>
<dbReference type="GO" id="GO:0004312">
    <property type="term" value="F:fatty acid synthase activity"/>
    <property type="evidence" value="ECO:0007669"/>
    <property type="project" value="TreeGrafter"/>
</dbReference>
<evidence type="ECO:0000256" key="1">
    <source>
        <dbReference type="ARBA" id="ARBA00022450"/>
    </source>
</evidence>
<dbReference type="PANTHER" id="PTHR43775:SF37">
    <property type="entry name" value="SI:DKEY-61P9.11"/>
    <property type="match status" value="1"/>
</dbReference>
<accession>A0AAW1T6G1</accession>
<dbReference type="InterPro" id="IPR014030">
    <property type="entry name" value="Ketoacyl_synth_N"/>
</dbReference>
<comment type="caution">
    <text evidence="6">The sequence shown here is derived from an EMBL/GenBank/DDBJ whole genome shotgun (WGS) entry which is preliminary data.</text>
</comment>
<name>A0AAW1T6G1_9CHLO</name>
<dbReference type="Gene3D" id="1.10.1200.10">
    <property type="entry name" value="ACP-like"/>
    <property type="match status" value="1"/>
</dbReference>
<dbReference type="SMART" id="SM00825">
    <property type="entry name" value="PKS_KS"/>
    <property type="match status" value="2"/>
</dbReference>
<dbReference type="PROSITE" id="PS52004">
    <property type="entry name" value="KS3_2"/>
    <property type="match status" value="2"/>
</dbReference>
<dbReference type="SMART" id="SM00823">
    <property type="entry name" value="PKS_PP"/>
    <property type="match status" value="1"/>
</dbReference>
<dbReference type="InterPro" id="IPR050091">
    <property type="entry name" value="PKS_NRPS_Biosynth_Enz"/>
</dbReference>
<keyword evidence="7" id="KW-1185">Reference proteome</keyword>
<keyword evidence="3" id="KW-0808">Transferase</keyword>
<dbReference type="InterPro" id="IPR036736">
    <property type="entry name" value="ACP-like_sf"/>
</dbReference>
<evidence type="ECO:0000259" key="4">
    <source>
        <dbReference type="PROSITE" id="PS50075"/>
    </source>
</evidence>
<dbReference type="GO" id="GO:0031177">
    <property type="term" value="F:phosphopantetheine binding"/>
    <property type="evidence" value="ECO:0007669"/>
    <property type="project" value="InterPro"/>
</dbReference>
<dbReference type="PANTHER" id="PTHR43775">
    <property type="entry name" value="FATTY ACID SYNTHASE"/>
    <property type="match status" value="1"/>
</dbReference>
<reference evidence="6 7" key="1">
    <citation type="journal article" date="2024" name="Nat. Commun.">
        <title>Phylogenomics reveals the evolutionary origins of lichenization in chlorophyte algae.</title>
        <authorList>
            <person name="Puginier C."/>
            <person name="Libourel C."/>
            <person name="Otte J."/>
            <person name="Skaloud P."/>
            <person name="Haon M."/>
            <person name="Grisel S."/>
            <person name="Petersen M."/>
            <person name="Berrin J.G."/>
            <person name="Delaux P.M."/>
            <person name="Dal Grande F."/>
            <person name="Keller J."/>
        </authorList>
    </citation>
    <scope>NUCLEOTIDE SEQUENCE [LARGE SCALE GENOMIC DNA]</scope>
    <source>
        <strain evidence="6 7">SAG 2523</strain>
    </source>
</reference>
<dbReference type="GO" id="GO:0006633">
    <property type="term" value="P:fatty acid biosynthetic process"/>
    <property type="evidence" value="ECO:0007669"/>
    <property type="project" value="TreeGrafter"/>
</dbReference>
<feature type="domain" description="Carrier" evidence="4">
    <location>
        <begin position="475"/>
        <end position="549"/>
    </location>
</feature>
<dbReference type="InterPro" id="IPR016039">
    <property type="entry name" value="Thiolase-like"/>
</dbReference>
<organism evidence="6 7">
    <name type="scientific">Apatococcus fuscideae</name>
    <dbReference type="NCBI Taxonomy" id="2026836"/>
    <lineage>
        <taxon>Eukaryota</taxon>
        <taxon>Viridiplantae</taxon>
        <taxon>Chlorophyta</taxon>
        <taxon>core chlorophytes</taxon>
        <taxon>Trebouxiophyceae</taxon>
        <taxon>Chlorellales</taxon>
        <taxon>Chlorellaceae</taxon>
        <taxon>Apatococcus</taxon>
    </lineage>
</organism>
<dbReference type="SUPFAM" id="SSF53901">
    <property type="entry name" value="Thiolase-like"/>
    <property type="match status" value="2"/>
</dbReference>
<dbReference type="InterPro" id="IPR020841">
    <property type="entry name" value="PKS_Beta-ketoAc_synthase_dom"/>
</dbReference>
<evidence type="ECO:0000256" key="2">
    <source>
        <dbReference type="ARBA" id="ARBA00022553"/>
    </source>
</evidence>
<evidence type="ECO:0008006" key="8">
    <source>
        <dbReference type="Google" id="ProtNLM"/>
    </source>
</evidence>
<keyword evidence="1" id="KW-0596">Phosphopantetheine</keyword>
<dbReference type="AlphaFoldDB" id="A0AAW1T6G1"/>
<dbReference type="SMART" id="SM01294">
    <property type="entry name" value="PKS_PP_betabranch"/>
    <property type="match status" value="1"/>
</dbReference>
<evidence type="ECO:0000313" key="6">
    <source>
        <dbReference type="EMBL" id="KAK9864074.1"/>
    </source>
</evidence>
<gene>
    <name evidence="6" type="ORF">WJX84_007580</name>
</gene>
<dbReference type="Gene3D" id="3.40.47.10">
    <property type="match status" value="2"/>
</dbReference>
<dbReference type="Pfam" id="PF02801">
    <property type="entry name" value="Ketoacyl-synt_C"/>
    <property type="match status" value="2"/>
</dbReference>
<dbReference type="InterPro" id="IPR009081">
    <property type="entry name" value="PP-bd_ACP"/>
</dbReference>
<dbReference type="CDD" id="cd00833">
    <property type="entry name" value="PKS"/>
    <property type="match status" value="2"/>
</dbReference>
<dbReference type="PROSITE" id="PS50075">
    <property type="entry name" value="CARRIER"/>
    <property type="match status" value="1"/>
</dbReference>